<feature type="domain" description="Xaa-Pro dipeptidyl-peptidase-like" evidence="2">
    <location>
        <begin position="15"/>
        <end position="278"/>
    </location>
</feature>
<reference evidence="3 4" key="1">
    <citation type="submission" date="2018-05" db="EMBL/GenBank/DDBJ databases">
        <title>Genome sequencing, assembly and analysis of the novel insecticidal bacterium, Chromobacterium phragmitis.</title>
        <authorList>
            <person name="Sparks M.E."/>
            <person name="Blackburn M.B."/>
            <person name="Gundersen-Rindal D.E."/>
        </authorList>
    </citation>
    <scope>NUCLEOTIDE SEQUENCE [LARGE SCALE GENOMIC DNA]</scope>
    <source>
        <strain evidence="3">IIBBL 274-1</strain>
    </source>
</reference>
<dbReference type="PANTHER" id="PTHR22946:SF9">
    <property type="entry name" value="POLYKETIDE TRANSFERASE AF380"/>
    <property type="match status" value="1"/>
</dbReference>
<dbReference type="SUPFAM" id="SSF53474">
    <property type="entry name" value="alpha/beta-Hydrolases"/>
    <property type="match status" value="1"/>
</dbReference>
<dbReference type="InterPro" id="IPR000383">
    <property type="entry name" value="Xaa-Pro-like_dom"/>
</dbReference>
<gene>
    <name evidence="3" type="ORF">DK843_11420</name>
</gene>
<dbReference type="AlphaFoldDB" id="A0A344UHV2"/>
<dbReference type="Proteomes" id="UP000252038">
    <property type="component" value="Chromosome"/>
</dbReference>
<keyword evidence="1" id="KW-0378">Hydrolase</keyword>
<accession>A0A344UHV2</accession>
<dbReference type="Gene3D" id="1.10.10.800">
    <property type="match status" value="1"/>
</dbReference>
<dbReference type="Gene3D" id="3.40.50.1820">
    <property type="entry name" value="alpha/beta hydrolase"/>
    <property type="match status" value="1"/>
</dbReference>
<evidence type="ECO:0000313" key="3">
    <source>
        <dbReference type="EMBL" id="AXE34850.1"/>
    </source>
</evidence>
<dbReference type="InterPro" id="IPR050261">
    <property type="entry name" value="FrsA_esterase"/>
</dbReference>
<dbReference type="GO" id="GO:0052689">
    <property type="term" value="F:carboxylic ester hydrolase activity"/>
    <property type="evidence" value="ECO:0007669"/>
    <property type="project" value="UniProtKB-ARBA"/>
</dbReference>
<dbReference type="RefSeq" id="WP_114073306.1">
    <property type="nucleotide sequence ID" value="NZ_CP029554.1"/>
</dbReference>
<evidence type="ECO:0000313" key="4">
    <source>
        <dbReference type="Proteomes" id="UP000252038"/>
    </source>
</evidence>
<dbReference type="Pfam" id="PF02129">
    <property type="entry name" value="Peptidase_S15"/>
    <property type="match status" value="1"/>
</dbReference>
<organism evidence="3 4">
    <name type="scientific">Chromobacterium phragmitis</name>
    <dbReference type="NCBI Taxonomy" id="2202141"/>
    <lineage>
        <taxon>Bacteria</taxon>
        <taxon>Pseudomonadati</taxon>
        <taxon>Pseudomonadota</taxon>
        <taxon>Betaproteobacteria</taxon>
        <taxon>Neisseriales</taxon>
        <taxon>Chromobacteriaceae</taxon>
        <taxon>Chromobacterium</taxon>
    </lineage>
</organism>
<name>A0A344UHV2_9NEIS</name>
<dbReference type="EMBL" id="CP029554">
    <property type="protein sequence ID" value="AXE34850.1"/>
    <property type="molecule type" value="Genomic_DNA"/>
</dbReference>
<dbReference type="KEGG" id="chrb:DK843_11420"/>
<proteinExistence type="predicted"/>
<dbReference type="InterPro" id="IPR029058">
    <property type="entry name" value="AB_hydrolase_fold"/>
</dbReference>
<evidence type="ECO:0000256" key="1">
    <source>
        <dbReference type="ARBA" id="ARBA00022801"/>
    </source>
</evidence>
<evidence type="ECO:0000259" key="2">
    <source>
        <dbReference type="Pfam" id="PF02129"/>
    </source>
</evidence>
<dbReference type="PANTHER" id="PTHR22946">
    <property type="entry name" value="DIENELACTONE HYDROLASE DOMAIN-CONTAINING PROTEIN-RELATED"/>
    <property type="match status" value="1"/>
</dbReference>
<sequence>MAGYTRESRRIPANGVELDGWLYLPTGGHLSGRGAPLIVMSHGFAAVKELHIDKFAERFAGAGFAVALYDHRNFGRSGGGPRGEIDPREQVDDMREVMTWAAALPQIDASRIGVWGTSFSGGHAIMVGALDRRVRCVVSQVPTISGHEILLRRSGPRIQEVRAAFEEDRAARHRGEPPRYRRVIQQDGEAGIYPSAEAEAFYGAARSLAEDWDNRVTLRSSEMAGEYEPGAWIARVGPTPLLMVVAEQDAVTPTDLALEAYARAREPKRLCLLPGGHFDPYTTHAERAMGAALDWFGLHLR</sequence>
<protein>
    <recommendedName>
        <fullName evidence="2">Xaa-Pro dipeptidyl-peptidase-like domain-containing protein</fullName>
    </recommendedName>
</protein>